<feature type="compositionally biased region" description="Low complexity" evidence="1">
    <location>
        <begin position="212"/>
        <end position="229"/>
    </location>
</feature>
<feature type="region of interest" description="Disordered" evidence="1">
    <location>
        <begin position="1248"/>
        <end position="1305"/>
    </location>
</feature>
<feature type="compositionally biased region" description="Low complexity" evidence="1">
    <location>
        <begin position="113"/>
        <end position="131"/>
    </location>
</feature>
<reference evidence="2 3" key="1">
    <citation type="journal article" date="2018" name="Nat. Ecol. Evol.">
        <title>Genomic signatures of mitonuclear coevolution across populations of Tigriopus californicus.</title>
        <authorList>
            <person name="Barreto F.S."/>
            <person name="Watson E.T."/>
            <person name="Lima T.G."/>
            <person name="Willett C.S."/>
            <person name="Edmands S."/>
            <person name="Li W."/>
            <person name="Burton R.S."/>
        </authorList>
    </citation>
    <scope>NUCLEOTIDE SEQUENCE [LARGE SCALE GENOMIC DNA]</scope>
    <source>
        <strain evidence="2 3">San Diego</strain>
    </source>
</reference>
<comment type="caution">
    <text evidence="2">The sequence shown here is derived from an EMBL/GenBank/DDBJ whole genome shotgun (WGS) entry which is preliminary data.</text>
</comment>
<gene>
    <name evidence="2" type="ORF">TCAL_03031</name>
</gene>
<evidence type="ECO:0000313" key="2">
    <source>
        <dbReference type="EMBL" id="TRY69368.1"/>
    </source>
</evidence>
<feature type="compositionally biased region" description="Basic and acidic residues" evidence="1">
    <location>
        <begin position="310"/>
        <end position="321"/>
    </location>
</feature>
<feature type="region of interest" description="Disordered" evidence="1">
    <location>
        <begin position="347"/>
        <end position="548"/>
    </location>
</feature>
<feature type="compositionally biased region" description="Basic and acidic residues" evidence="1">
    <location>
        <begin position="278"/>
        <end position="287"/>
    </location>
</feature>
<feature type="compositionally biased region" description="Basic and acidic residues" evidence="1">
    <location>
        <begin position="636"/>
        <end position="645"/>
    </location>
</feature>
<feature type="region of interest" description="Disordered" evidence="1">
    <location>
        <begin position="23"/>
        <end position="133"/>
    </location>
</feature>
<feature type="region of interest" description="Disordered" evidence="1">
    <location>
        <begin position="1124"/>
        <end position="1234"/>
    </location>
</feature>
<feature type="region of interest" description="Disordered" evidence="1">
    <location>
        <begin position="636"/>
        <end position="661"/>
    </location>
</feature>
<feature type="compositionally biased region" description="Low complexity" evidence="1">
    <location>
        <begin position="1263"/>
        <end position="1281"/>
    </location>
</feature>
<organism evidence="2 3">
    <name type="scientific">Tigriopus californicus</name>
    <name type="common">Marine copepod</name>
    <dbReference type="NCBI Taxonomy" id="6832"/>
    <lineage>
        <taxon>Eukaryota</taxon>
        <taxon>Metazoa</taxon>
        <taxon>Ecdysozoa</taxon>
        <taxon>Arthropoda</taxon>
        <taxon>Crustacea</taxon>
        <taxon>Multicrustacea</taxon>
        <taxon>Hexanauplia</taxon>
        <taxon>Copepoda</taxon>
        <taxon>Harpacticoida</taxon>
        <taxon>Harpacticidae</taxon>
        <taxon>Tigriopus</taxon>
    </lineage>
</organism>
<feature type="compositionally biased region" description="Basic and acidic residues" evidence="1">
    <location>
        <begin position="476"/>
        <end position="488"/>
    </location>
</feature>
<feature type="compositionally biased region" description="Low complexity" evidence="1">
    <location>
        <begin position="758"/>
        <end position="768"/>
    </location>
</feature>
<protein>
    <submittedName>
        <fullName evidence="2">Uncharacterized protein</fullName>
    </submittedName>
</protein>
<dbReference type="EMBL" id="VCGU01000010">
    <property type="protein sequence ID" value="TRY69368.1"/>
    <property type="molecule type" value="Genomic_DNA"/>
</dbReference>
<sequence length="1732" mass="187438">MTTPSDPKLGHGDVLTRLDSLLQQAGPNCDDPNVSGPILPTTKSSGESSISKSSISQVKGILRKPNGQAKKSAPKSGRRIRFPEKGEDMNEVIGYGGVEELYSEDEDDSHTTGHGSLSKLSSSSNKKAGLSEAEELTLEEKNFLNLTKKNTNFNSRAENLCDEGTAVRLGAEKKSNPPLITVRPFVQEHTPGRVNKVSPMINGQVVKTTKFSSPEPKTTTEPSPSVVPTQIVEEKRVAEKDKTNDEGLQVDSRKSEKVGCSPSPSPSSGNDTTTNTAARKDSSEVEAKQIGGEVREGGGGGGGGGGACDAQHHHNPEEPLDKNLQVSRVGKASLAAARLSFLHATILDKEEGEKEHKKKSRTNQQITPPVIPTGQGKEQMTLDLSAPPEDAKIPEQPSLPDAEPIIVHDLAPPAAPATPPSEHHSQPSCPSSLSVNEQQEVSPASGKAIKLTRRSPSVSTPRAASILKGTPRPTIIKKEKPKIPEKPKTLIKKISAPPPIKSQAPLPPVVTRDSPPISTAQLDDQAKKASPIAAPRTASFRKSKEPPSEYANIKAHIERKHSMCEANNSITEVIVEDDTKIEVPLNLARVVDSERSTGITNRNVSLSAAAEFYTTEADAQNEVIFEADLESHRDSSIRNLDRDGNNDSNSPIPSQGKNQSMKTNVIFKDESVVVAADNNTDREPQSDVSHGQCAEKIKIPASRFDDFDEHASEANGPTSFAEKRAALAKTLEFNRVESHIHRPSTKRQAPQPPPSAPPTSSTMTKTTPVLDNPSAKSHVIDSVETTSETPSHSPQQSNENMPKDTSIHRETTPSNNYSHDETKQLSSSSSSSFFSNSVAEEPQQRNEEDVRGSSSNFNSSSVVSTSSSPSNIANPPESMMVNNNDSSSKPVKSALRAPNQSLDRNRVVQFSPDTMDAPTTPTHHDIHSNRAPIGPSRVSAIPYARWMGAGLGGRSNSSVNHTSSSFMPGGAPHHLMLHKPPAMLSPHHSRLAKQSSVSVPRGSEIDELMGSSKTKPKTRLFMVGSSSPPTIRRQSRVELYEADRRMQKKNKFSFTKLLKQFKNVNQIEESPAQQFMDEEHGREIIEREMSKLKPTIIHPIDFQNGSPVEVVPIRPNPGHVFEKHKSAGVRKGASPVKSSMGAVKAKVEYTDSKDSGHETSSNHTDNSDPDSSSEFQHSRTPSSVDESEEPTSPSSPGEEDDSVVVNGRRNSSSSSLNGKNNLVGNPTSPEAHLSTSTLEKALLNAAQLNGRPKPLPPPRIHSLEPSSASGGVSSPSSSTSSQDYATPQITRNDAPPGNESCSNHYASSPVFVTSMAPVQQPPIGYVQAGKMSLGGSLNVPALNSSNLRSSEARRTPLDSTKEEDENVVDKEAMMIHASSSSSSFLSTSTLHPSHLIATNCDEVEKSCLSRGALSDIHVPGQIHDFELSENENLLAETQDFKFIPGQRKLDGLQVTLAISKMPGDQILALSCNKKPLTQFQTSIDNPVLGQTNSDANDRIVLVFDGFPPSAACQAIRNDDDFVDGITRDAKDVCHIVLQMTDFLDWDHDLVNSILIKGGPDLVDTNFHRVLMIDVRQESNSTSPSKTSPSPKWLLSQRLLQSRHLSLELRSALRGSLESQAQDQHSSPSSTPTGGCWQVTRDLLNFALWGPMTNVLFEYFPDELEGSTGVLNEDDLLKWLNVERAQMLQSILQTQGLRDVSLPSDEITRLRYLVGTTQAALKQALALLKSQIR</sequence>
<feature type="compositionally biased region" description="Pro residues" evidence="1">
    <location>
        <begin position="496"/>
        <end position="508"/>
    </location>
</feature>
<evidence type="ECO:0000313" key="3">
    <source>
        <dbReference type="Proteomes" id="UP000318571"/>
    </source>
</evidence>
<feature type="compositionally biased region" description="Polar residues" evidence="1">
    <location>
        <begin position="880"/>
        <end position="890"/>
    </location>
</feature>
<feature type="compositionally biased region" description="Polar residues" evidence="1">
    <location>
        <begin position="783"/>
        <end position="800"/>
    </location>
</feature>
<feature type="compositionally biased region" description="Low complexity" evidence="1">
    <location>
        <begin position="43"/>
        <end position="56"/>
    </location>
</feature>
<dbReference type="OMA" id="RVESHIH"/>
<feature type="region of interest" description="Disordered" evidence="1">
    <location>
        <begin position="739"/>
        <end position="905"/>
    </location>
</feature>
<proteinExistence type="predicted"/>
<feature type="compositionally biased region" description="Polar residues" evidence="1">
    <location>
        <begin position="646"/>
        <end position="661"/>
    </location>
</feature>
<feature type="compositionally biased region" description="Polar residues" evidence="1">
    <location>
        <begin position="1282"/>
        <end position="1291"/>
    </location>
</feature>
<accession>A0A553NVB6</accession>
<dbReference type="Proteomes" id="UP000318571">
    <property type="component" value="Chromosome 1"/>
</dbReference>
<feature type="compositionally biased region" description="Basic and acidic residues" evidence="1">
    <location>
        <begin position="232"/>
        <end position="257"/>
    </location>
</feature>
<feature type="compositionally biased region" description="Basic and acidic residues" evidence="1">
    <location>
        <begin position="842"/>
        <end position="851"/>
    </location>
</feature>
<feature type="compositionally biased region" description="Polar residues" evidence="1">
    <location>
        <begin position="1158"/>
        <end position="1180"/>
    </location>
</feature>
<feature type="compositionally biased region" description="Low complexity" evidence="1">
    <location>
        <begin position="1203"/>
        <end position="1225"/>
    </location>
</feature>
<feature type="region of interest" description="Disordered" evidence="1">
    <location>
        <begin position="206"/>
        <end position="326"/>
    </location>
</feature>
<feature type="compositionally biased region" description="Low complexity" evidence="1">
    <location>
        <begin position="853"/>
        <end position="878"/>
    </location>
</feature>
<feature type="compositionally biased region" description="Gly residues" evidence="1">
    <location>
        <begin position="297"/>
        <end position="307"/>
    </location>
</feature>
<feature type="compositionally biased region" description="Polar residues" evidence="1">
    <location>
        <begin position="426"/>
        <end position="442"/>
    </location>
</feature>
<evidence type="ECO:0000256" key="1">
    <source>
        <dbReference type="SAM" id="MobiDB-lite"/>
    </source>
</evidence>
<feature type="compositionally biased region" description="Low complexity" evidence="1">
    <location>
        <begin position="826"/>
        <end position="837"/>
    </location>
</feature>
<name>A0A553NVB6_TIGCA</name>
<keyword evidence="3" id="KW-1185">Reference proteome</keyword>
<feature type="compositionally biased region" description="Basic and acidic residues" evidence="1">
    <location>
        <begin position="801"/>
        <end position="811"/>
    </location>
</feature>
<feature type="compositionally biased region" description="Basic and acidic residues" evidence="1">
    <location>
        <begin position="1145"/>
        <end position="1157"/>
    </location>
</feature>